<dbReference type="InterPro" id="IPR039968">
    <property type="entry name" value="BcerS-like"/>
</dbReference>
<evidence type="ECO:0000259" key="1">
    <source>
        <dbReference type="PROSITE" id="PS51186"/>
    </source>
</evidence>
<dbReference type="EMBL" id="JAGRQC010000001">
    <property type="protein sequence ID" value="MBR0551165.1"/>
    <property type="molecule type" value="Genomic_DNA"/>
</dbReference>
<keyword evidence="3" id="KW-1185">Reference proteome</keyword>
<evidence type="ECO:0000313" key="2">
    <source>
        <dbReference type="EMBL" id="MBR0551165.1"/>
    </source>
</evidence>
<dbReference type="AlphaFoldDB" id="A0A8T4IDU4"/>
<dbReference type="InterPro" id="IPR000182">
    <property type="entry name" value="GNAT_dom"/>
</dbReference>
<dbReference type="PANTHER" id="PTHR41368:SF1">
    <property type="entry name" value="PROTEIN YGHO"/>
    <property type="match status" value="1"/>
</dbReference>
<organism evidence="2 3">
    <name type="scientific">Stakelama marina</name>
    <dbReference type="NCBI Taxonomy" id="2826939"/>
    <lineage>
        <taxon>Bacteria</taxon>
        <taxon>Pseudomonadati</taxon>
        <taxon>Pseudomonadota</taxon>
        <taxon>Alphaproteobacteria</taxon>
        <taxon>Sphingomonadales</taxon>
        <taxon>Sphingomonadaceae</taxon>
        <taxon>Stakelama</taxon>
    </lineage>
</organism>
<dbReference type="PROSITE" id="PS51186">
    <property type="entry name" value="GNAT"/>
    <property type="match status" value="1"/>
</dbReference>
<dbReference type="InterPro" id="IPR016181">
    <property type="entry name" value="Acyl_CoA_acyltransferase"/>
</dbReference>
<name>A0A8T4IDU4_9SPHN</name>
<evidence type="ECO:0000313" key="3">
    <source>
        <dbReference type="Proteomes" id="UP000676996"/>
    </source>
</evidence>
<dbReference type="SUPFAM" id="SSF55729">
    <property type="entry name" value="Acyl-CoA N-acyltransferases (Nat)"/>
    <property type="match status" value="1"/>
</dbReference>
<proteinExistence type="predicted"/>
<accession>A0A8T4IDU4</accession>
<dbReference type="Proteomes" id="UP000676996">
    <property type="component" value="Unassembled WGS sequence"/>
</dbReference>
<gene>
    <name evidence="2" type="ORF">J7S20_01445</name>
</gene>
<reference evidence="2" key="1">
    <citation type="submission" date="2021-04" db="EMBL/GenBank/DDBJ databases">
        <title>Ouciella asimina sp. nov., isolated from the surface seawater in the hydrothermal field of Okinawa Trough.</title>
        <authorList>
            <person name="Shuang W."/>
        </authorList>
    </citation>
    <scope>NUCLEOTIDE SEQUENCE</scope>
    <source>
        <strain evidence="2">LXI357</strain>
    </source>
</reference>
<dbReference type="GO" id="GO:0016747">
    <property type="term" value="F:acyltransferase activity, transferring groups other than amino-acyl groups"/>
    <property type="evidence" value="ECO:0007669"/>
    <property type="project" value="InterPro"/>
</dbReference>
<dbReference type="PANTHER" id="PTHR41368">
    <property type="entry name" value="PROTEIN YGHO"/>
    <property type="match status" value="1"/>
</dbReference>
<protein>
    <submittedName>
        <fullName evidence="2">N-acetyltransferase</fullName>
    </submittedName>
</protein>
<feature type="domain" description="N-acetyltransferase" evidence="1">
    <location>
        <begin position="5"/>
        <end position="194"/>
    </location>
</feature>
<dbReference type="Gene3D" id="3.40.630.30">
    <property type="match status" value="1"/>
</dbReference>
<comment type="caution">
    <text evidence="2">The sequence shown here is derived from an EMBL/GenBank/DDBJ whole genome shotgun (WGS) entry which is preliminary data.</text>
</comment>
<sequence>MTQNISIRPVANNADRKAFIDLPYRLYRNDPNWVPPLKSEVAGMIDPKKNGWFSHAEGQLFLAERGGAVVGRISAHLDTLALTMPRAQGFGPGAGFWGMFEAEDSDTARLLIERAEQWLREKGMDRAIGPVSLSVWEEPGLLTKGHDHPPTVMMGHHRPEYQGWIEAAGYQPVKQLMTYELDITQDFPPIVQRIIKSGERNDRIVIRKVDKSKFDQEAAIILAILNDAWSDNWGFVPLTQPEIDDVGKKLKPIVFEDLIMIAELDGEPVAFMITLPDLNEAIKPLGGSLLPFGWAKLLWWLRKPKAKTMRVPLMGVVKRLQSSRMASQLAFMMIEYIRRAAVRHYGASRGEIGWILDDNQGMVAIAETIESRVNKVYQVYEKTLG</sequence>